<comment type="caution">
    <text evidence="4">The sequence shown here is derived from an EMBL/GenBank/DDBJ whole genome shotgun (WGS) entry which is preliminary data.</text>
</comment>
<proteinExistence type="predicted"/>
<gene>
    <name evidence="4" type="ORF">ACHIPV_04525</name>
    <name evidence="3" type="ORF">ACHIRB_20140</name>
</gene>
<protein>
    <submittedName>
        <fullName evidence="4">TerD family protein</fullName>
    </submittedName>
</protein>
<dbReference type="RefSeq" id="WP_395123622.1">
    <property type="nucleotide sequence ID" value="NZ_JBIMSN010000094.1"/>
</dbReference>
<feature type="domain" description="TerD" evidence="2">
    <location>
        <begin position="27"/>
        <end position="106"/>
    </location>
</feature>
<dbReference type="EMBL" id="JBIMSP010000004">
    <property type="protein sequence ID" value="MFH5241150.1"/>
    <property type="molecule type" value="Genomic_DNA"/>
</dbReference>
<accession>A0ABW7KGG7</accession>
<evidence type="ECO:0000313" key="3">
    <source>
        <dbReference type="EMBL" id="MFH5230857.1"/>
    </source>
</evidence>
<evidence type="ECO:0000313" key="4">
    <source>
        <dbReference type="EMBL" id="MFH5241150.1"/>
    </source>
</evidence>
<dbReference type="Pfam" id="PF02342">
    <property type="entry name" value="TerD"/>
    <property type="match status" value="1"/>
</dbReference>
<dbReference type="Proteomes" id="UP001609219">
    <property type="component" value="Unassembled WGS sequence"/>
</dbReference>
<sequence>MTYCLTYAVACSHPTGSPGVAGLHLLDIRATSGKDFDLDASAIASGAGRNMQSNNSFGFSTIYRHRTTRSSRRANLTGDVDGDDDEIERILNNVGREVPTVFTVSVFTEPTTTRGHSDESGNRTSGWLTERLAQRSRPDRRRVLRNRDFGEQSRATGVKIQATDTHPDSPVSLAPRR</sequence>
<evidence type="ECO:0000259" key="2">
    <source>
        <dbReference type="Pfam" id="PF02342"/>
    </source>
</evidence>
<evidence type="ECO:0000313" key="6">
    <source>
        <dbReference type="Proteomes" id="UP001609219"/>
    </source>
</evidence>
<dbReference type="Proteomes" id="UP001609176">
    <property type="component" value="Unassembled WGS sequence"/>
</dbReference>
<dbReference type="Gene3D" id="2.60.60.30">
    <property type="entry name" value="sav2460 like domains"/>
    <property type="match status" value="1"/>
</dbReference>
<name>A0ABW7KGG7_9NOCA</name>
<dbReference type="EMBL" id="JBIMSN010000094">
    <property type="protein sequence ID" value="MFH5230857.1"/>
    <property type="molecule type" value="Genomic_DNA"/>
</dbReference>
<dbReference type="InterPro" id="IPR003325">
    <property type="entry name" value="TerD"/>
</dbReference>
<keyword evidence="6" id="KW-1185">Reference proteome</keyword>
<reference evidence="5 6" key="1">
    <citation type="submission" date="2024-10" db="EMBL/GenBank/DDBJ databases">
        <authorList>
            <person name="Riesco R."/>
        </authorList>
    </citation>
    <scope>NUCLEOTIDE SEQUENCE [LARGE SCALE GENOMIC DNA]</scope>
    <source>
        <strain evidence="4 5">NCIMB 15448</strain>
        <strain evidence="3 6">NCIMB 15450</strain>
    </source>
</reference>
<evidence type="ECO:0000256" key="1">
    <source>
        <dbReference type="SAM" id="MobiDB-lite"/>
    </source>
</evidence>
<evidence type="ECO:0000313" key="5">
    <source>
        <dbReference type="Proteomes" id="UP001609176"/>
    </source>
</evidence>
<feature type="region of interest" description="Disordered" evidence="1">
    <location>
        <begin position="108"/>
        <end position="177"/>
    </location>
</feature>
<organism evidence="4 5">
    <name type="scientific">Antrihabitans spumae</name>
    <dbReference type="NCBI Taxonomy" id="3373370"/>
    <lineage>
        <taxon>Bacteria</taxon>
        <taxon>Bacillati</taxon>
        <taxon>Actinomycetota</taxon>
        <taxon>Actinomycetes</taxon>
        <taxon>Mycobacteriales</taxon>
        <taxon>Nocardiaceae</taxon>
        <taxon>Antrihabitans</taxon>
    </lineage>
</organism>